<dbReference type="GO" id="GO:0005886">
    <property type="term" value="C:plasma membrane"/>
    <property type="evidence" value="ECO:0007669"/>
    <property type="project" value="UniProtKB-SubCell"/>
</dbReference>
<dbReference type="InterPro" id="IPR003838">
    <property type="entry name" value="ABC3_permease_C"/>
</dbReference>
<dbReference type="PANTHER" id="PTHR30572">
    <property type="entry name" value="MEMBRANE COMPONENT OF TRANSPORTER-RELATED"/>
    <property type="match status" value="1"/>
</dbReference>
<keyword evidence="5 8" id="KW-0472">Membrane</keyword>
<feature type="transmembrane region" description="Helical" evidence="8">
    <location>
        <begin position="459"/>
        <end position="482"/>
    </location>
</feature>
<protein>
    <submittedName>
        <fullName evidence="10">ABC transporter</fullName>
    </submittedName>
</protein>
<dbReference type="InterPro" id="IPR002347">
    <property type="entry name" value="SDR_fam"/>
</dbReference>
<evidence type="ECO:0000313" key="10">
    <source>
        <dbReference type="EMBL" id="OZG56907.1"/>
    </source>
</evidence>
<feature type="transmembrane region" description="Helical" evidence="8">
    <location>
        <begin position="555"/>
        <end position="576"/>
    </location>
</feature>
<evidence type="ECO:0000256" key="4">
    <source>
        <dbReference type="ARBA" id="ARBA00022989"/>
    </source>
</evidence>
<keyword evidence="4 8" id="KW-1133">Transmembrane helix</keyword>
<evidence type="ECO:0000313" key="11">
    <source>
        <dbReference type="Proteomes" id="UP000216444"/>
    </source>
</evidence>
<keyword evidence="11" id="KW-1185">Reference proteome</keyword>
<accession>A0A261FCN6</accession>
<comment type="subcellular location">
    <subcellularLocation>
        <location evidence="1">Cell membrane</location>
        <topology evidence="1">Multi-pass membrane protein</topology>
    </subcellularLocation>
</comment>
<feature type="domain" description="ABC3 transporter permease C-terminal" evidence="9">
    <location>
        <begin position="466"/>
        <end position="586"/>
    </location>
</feature>
<dbReference type="AlphaFoldDB" id="A0A261FCN6"/>
<comment type="similarity">
    <text evidence="6">Belongs to the ABC-4 integral membrane protein family.</text>
</comment>
<dbReference type="EMBL" id="MWWV01000013">
    <property type="protein sequence ID" value="OZG56907.1"/>
    <property type="molecule type" value="Genomic_DNA"/>
</dbReference>
<comment type="caution">
    <text evidence="10">The sequence shown here is derived from an EMBL/GenBank/DDBJ whole genome shotgun (WGS) entry which is preliminary data.</text>
</comment>
<gene>
    <name evidence="10" type="ORF">BTIS_1750</name>
</gene>
<evidence type="ECO:0000256" key="8">
    <source>
        <dbReference type="SAM" id="Phobius"/>
    </source>
</evidence>
<evidence type="ECO:0000256" key="6">
    <source>
        <dbReference type="ARBA" id="ARBA00038076"/>
    </source>
</evidence>
<evidence type="ECO:0000256" key="7">
    <source>
        <dbReference type="SAM" id="MobiDB-lite"/>
    </source>
</evidence>
<feature type="transmembrane region" description="Helical" evidence="8">
    <location>
        <begin position="515"/>
        <end position="535"/>
    </location>
</feature>
<dbReference type="RefSeq" id="WP_094664688.1">
    <property type="nucleotide sequence ID" value="NZ_MWWV01000013.1"/>
</dbReference>
<organism evidence="10 11">
    <name type="scientific">Bifidobacterium tissieri</name>
    <dbReference type="NCBI Taxonomy" id="1630162"/>
    <lineage>
        <taxon>Bacteria</taxon>
        <taxon>Bacillati</taxon>
        <taxon>Actinomycetota</taxon>
        <taxon>Actinomycetes</taxon>
        <taxon>Bifidobacteriales</taxon>
        <taxon>Bifidobacteriaceae</taxon>
        <taxon>Bifidobacterium</taxon>
    </lineage>
</organism>
<evidence type="ECO:0000256" key="5">
    <source>
        <dbReference type="ARBA" id="ARBA00023136"/>
    </source>
</evidence>
<evidence type="ECO:0000259" key="9">
    <source>
        <dbReference type="Pfam" id="PF02687"/>
    </source>
</evidence>
<evidence type="ECO:0000256" key="1">
    <source>
        <dbReference type="ARBA" id="ARBA00004651"/>
    </source>
</evidence>
<dbReference type="Pfam" id="PF02687">
    <property type="entry name" value="FtsX"/>
    <property type="match status" value="1"/>
</dbReference>
<sequence>MKTILITGGTDGMGRGLAMHCLRRGDSVVVVGHSQGKGDRFLAEAAAMGAKKRATYIRADLSLVSENRRVIKEVRAKHDSLDSIVLAAASLRQAKETKVTGEGFEFLFALMYVSRYILSYGLTDLLEKSPSPVILNIAAPGMKGDVDWNAVEHQSNGGSGKAQFQSSRLNDLLGVAFAERQKQSGAGGESMAQTPAKPTAPNFSQLTPGADGKGISKATLDSYDMLSGSWPKSADDVVLVLDRNNSLSAGTMYQLGLITADQYKDAAKAIEDGGDAPAMDWDYGDLVGREFTLTTASDRYKDDGDGTFTYLADGDANWDALLTNGRTLKISGVIRPMEDAKGANIVTAVAYTPELTDWMIDRADDSAIVKAQESKPDTDVLTGQVFADGRTADDNLAAFGKVNTDAPSSISIYTDSFDDKEAVSDAIKAYNDGKDEDHRITYTDYVALMTSSITTIVNVISYVLIAFVAVSLVVSCIMIGIITRISVLERTKEIGILRALGASKRNVSQVFNAETIIVGLASGLLGVGVTALLTIPANMVVSNLLGAGTLSVGLPIPYAIVLVAISVLITLIGGFLPARKAAKQDPVIALRTE</sequence>
<dbReference type="InterPro" id="IPR050250">
    <property type="entry name" value="Macrolide_Exporter_MacB"/>
</dbReference>
<evidence type="ECO:0000256" key="3">
    <source>
        <dbReference type="ARBA" id="ARBA00022692"/>
    </source>
</evidence>
<dbReference type="GO" id="GO:0022857">
    <property type="term" value="F:transmembrane transporter activity"/>
    <property type="evidence" value="ECO:0007669"/>
    <property type="project" value="TreeGrafter"/>
</dbReference>
<feature type="region of interest" description="Disordered" evidence="7">
    <location>
        <begin position="184"/>
        <end position="211"/>
    </location>
</feature>
<dbReference type="Gene3D" id="3.40.50.720">
    <property type="entry name" value="NAD(P)-binding Rossmann-like Domain"/>
    <property type="match status" value="1"/>
</dbReference>
<keyword evidence="2" id="KW-1003">Cell membrane</keyword>
<dbReference type="Pfam" id="PF00106">
    <property type="entry name" value="adh_short"/>
    <property type="match status" value="1"/>
</dbReference>
<dbReference type="Proteomes" id="UP000216444">
    <property type="component" value="Unassembled WGS sequence"/>
</dbReference>
<dbReference type="SUPFAM" id="SSF51735">
    <property type="entry name" value="NAD(P)-binding Rossmann-fold domains"/>
    <property type="match status" value="1"/>
</dbReference>
<keyword evidence="3 8" id="KW-0812">Transmembrane</keyword>
<dbReference type="InterPro" id="IPR036291">
    <property type="entry name" value="NAD(P)-bd_dom_sf"/>
</dbReference>
<dbReference type="PANTHER" id="PTHR30572:SF4">
    <property type="entry name" value="ABC TRANSPORTER PERMEASE YTRF"/>
    <property type="match status" value="1"/>
</dbReference>
<proteinExistence type="inferred from homology"/>
<name>A0A261FCN6_9BIFI</name>
<reference evidence="10 11" key="1">
    <citation type="journal article" date="2017" name="BMC Genomics">
        <title>Comparative genomic and phylogenomic analyses of the Bifidobacteriaceae family.</title>
        <authorList>
            <person name="Lugli G.A."/>
            <person name="Milani C."/>
            <person name="Turroni F."/>
            <person name="Duranti S."/>
            <person name="Mancabelli L."/>
            <person name="Mangifesta M."/>
            <person name="Ferrario C."/>
            <person name="Modesto M."/>
            <person name="Mattarelli P."/>
            <person name="Jiri K."/>
            <person name="van Sinderen D."/>
            <person name="Ventura M."/>
        </authorList>
    </citation>
    <scope>NUCLEOTIDE SEQUENCE [LARGE SCALE GENOMIC DNA]</scope>
    <source>
        <strain evidence="10 11">DSM 100201</strain>
    </source>
</reference>
<evidence type="ECO:0000256" key="2">
    <source>
        <dbReference type="ARBA" id="ARBA00022475"/>
    </source>
</evidence>